<evidence type="ECO:0000256" key="1">
    <source>
        <dbReference type="SAM" id="MobiDB-lite"/>
    </source>
</evidence>
<evidence type="ECO:0000313" key="3">
    <source>
        <dbReference type="Proteomes" id="UP000800097"/>
    </source>
</evidence>
<dbReference type="EMBL" id="ML986510">
    <property type="protein sequence ID" value="KAF2273451.1"/>
    <property type="molecule type" value="Genomic_DNA"/>
</dbReference>
<reference evidence="2" key="1">
    <citation type="journal article" date="2020" name="Stud. Mycol.">
        <title>101 Dothideomycetes genomes: a test case for predicting lifestyles and emergence of pathogens.</title>
        <authorList>
            <person name="Haridas S."/>
            <person name="Albert R."/>
            <person name="Binder M."/>
            <person name="Bloem J."/>
            <person name="Labutti K."/>
            <person name="Salamov A."/>
            <person name="Andreopoulos B."/>
            <person name="Baker S."/>
            <person name="Barry K."/>
            <person name="Bills G."/>
            <person name="Bluhm B."/>
            <person name="Cannon C."/>
            <person name="Castanera R."/>
            <person name="Culley D."/>
            <person name="Daum C."/>
            <person name="Ezra D."/>
            <person name="Gonzalez J."/>
            <person name="Henrissat B."/>
            <person name="Kuo A."/>
            <person name="Liang C."/>
            <person name="Lipzen A."/>
            <person name="Lutzoni F."/>
            <person name="Magnuson J."/>
            <person name="Mondo S."/>
            <person name="Nolan M."/>
            <person name="Ohm R."/>
            <person name="Pangilinan J."/>
            <person name="Park H.-J."/>
            <person name="Ramirez L."/>
            <person name="Alfaro M."/>
            <person name="Sun H."/>
            <person name="Tritt A."/>
            <person name="Yoshinaga Y."/>
            <person name="Zwiers L.-H."/>
            <person name="Turgeon B."/>
            <person name="Goodwin S."/>
            <person name="Spatafora J."/>
            <person name="Crous P."/>
            <person name="Grigoriev I."/>
        </authorList>
    </citation>
    <scope>NUCLEOTIDE SEQUENCE</scope>
    <source>
        <strain evidence="2">CBS 379.55</strain>
    </source>
</reference>
<evidence type="ECO:0000313" key="2">
    <source>
        <dbReference type="EMBL" id="KAF2273451.1"/>
    </source>
</evidence>
<organism evidence="2 3">
    <name type="scientific">Westerdykella ornata</name>
    <dbReference type="NCBI Taxonomy" id="318751"/>
    <lineage>
        <taxon>Eukaryota</taxon>
        <taxon>Fungi</taxon>
        <taxon>Dikarya</taxon>
        <taxon>Ascomycota</taxon>
        <taxon>Pezizomycotina</taxon>
        <taxon>Dothideomycetes</taxon>
        <taxon>Pleosporomycetidae</taxon>
        <taxon>Pleosporales</taxon>
        <taxon>Sporormiaceae</taxon>
        <taxon>Westerdykella</taxon>
    </lineage>
</organism>
<protein>
    <submittedName>
        <fullName evidence="2">Uncharacterized protein</fullName>
    </submittedName>
</protein>
<sequence length="192" mass="21875">MTRDIIPFSELYGENWSRPNFDPHFDNIRTRTKYLHHCSQCRKIPKRSCYTKGHMAFCTVHIKDKDSNWVRHGQRFTVQSGGCDAHPRVQGYNHAIADAFKTGVPAGIEAFDEYDRRDERAELTADAHTEPRGDTPATGDAESILAEADAEAEDQIEKGEYDPEVTVKALRELANRKKWAEKDRRKGTSKPA</sequence>
<proteinExistence type="predicted"/>
<dbReference type="Proteomes" id="UP000800097">
    <property type="component" value="Unassembled WGS sequence"/>
</dbReference>
<dbReference type="GeneID" id="54554347"/>
<gene>
    <name evidence="2" type="ORF">EI97DRAFT_461110</name>
</gene>
<accession>A0A6A6JA41</accession>
<dbReference type="AlphaFoldDB" id="A0A6A6JA41"/>
<dbReference type="RefSeq" id="XP_033650990.1">
    <property type="nucleotide sequence ID" value="XM_033801172.1"/>
</dbReference>
<feature type="compositionally biased region" description="Basic and acidic residues" evidence="1">
    <location>
        <begin position="124"/>
        <end position="133"/>
    </location>
</feature>
<feature type="region of interest" description="Disordered" evidence="1">
    <location>
        <begin position="124"/>
        <end position="163"/>
    </location>
</feature>
<keyword evidence="3" id="KW-1185">Reference proteome</keyword>
<name>A0A6A6JA41_WESOR</name>